<dbReference type="Gene3D" id="3.40.50.2000">
    <property type="entry name" value="Glycogen Phosphorylase B"/>
    <property type="match status" value="2"/>
</dbReference>
<feature type="non-terminal residue" evidence="1">
    <location>
        <position position="263"/>
    </location>
</feature>
<dbReference type="SUPFAM" id="SSF53756">
    <property type="entry name" value="UDP-Glycosyltransferase/glycogen phosphorylase"/>
    <property type="match status" value="1"/>
</dbReference>
<dbReference type="AlphaFoldDB" id="A0A381Z0Z0"/>
<accession>A0A381Z0Z0</accession>
<name>A0A381Z0Z0_9ZZZZ</name>
<organism evidence="1">
    <name type="scientific">marine metagenome</name>
    <dbReference type="NCBI Taxonomy" id="408172"/>
    <lineage>
        <taxon>unclassified sequences</taxon>
        <taxon>metagenomes</taxon>
        <taxon>ecological metagenomes</taxon>
    </lineage>
</organism>
<evidence type="ECO:0000313" key="1">
    <source>
        <dbReference type="EMBL" id="SVA82552.1"/>
    </source>
</evidence>
<protein>
    <submittedName>
        <fullName evidence="1">Uncharacterized protein</fullName>
    </submittedName>
</protein>
<dbReference type="GO" id="GO:0008713">
    <property type="term" value="F:ADP-heptose-lipopolysaccharide heptosyltransferase activity"/>
    <property type="evidence" value="ECO:0007669"/>
    <property type="project" value="TreeGrafter"/>
</dbReference>
<dbReference type="EMBL" id="UINC01019492">
    <property type="protein sequence ID" value="SVA82552.1"/>
    <property type="molecule type" value="Genomic_DNA"/>
</dbReference>
<dbReference type="PANTHER" id="PTHR30160">
    <property type="entry name" value="TETRAACYLDISACCHARIDE 4'-KINASE-RELATED"/>
    <property type="match status" value="1"/>
</dbReference>
<proteinExistence type="predicted"/>
<dbReference type="InterPro" id="IPR051199">
    <property type="entry name" value="LPS_LOS_Heptosyltrfase"/>
</dbReference>
<gene>
    <name evidence="1" type="ORF">METZ01_LOCUS135406</name>
</gene>
<dbReference type="GO" id="GO:0005829">
    <property type="term" value="C:cytosol"/>
    <property type="evidence" value="ECO:0007669"/>
    <property type="project" value="TreeGrafter"/>
</dbReference>
<sequence>MKLLIEHNGGLGDAIIDTAFIKKLKEKHPEYEIDLFTYFDNAEIFYSASYLKTVIPAPKNYNHINISEQLKNTYDKHIVITGLLGWAFFTKQKTLFQQRSELYNIDASPDDMELLLDNDILPNDIFNDFDTVVVFSAPRNEATLSGKTIHKEIWEQIFKTYSDIAFLQIGSKDYDIEFDKQDNVVDLMDQISIRQALSTIPLASFVIGCDNFLNHASRVFKKRGLFLWGANDPKQYGWEQNINLYNKKHCSPCLTSHKDHTCC</sequence>
<reference evidence="1" key="1">
    <citation type="submission" date="2018-05" db="EMBL/GenBank/DDBJ databases">
        <authorList>
            <person name="Lanie J.A."/>
            <person name="Ng W.-L."/>
            <person name="Kazmierczak K.M."/>
            <person name="Andrzejewski T.M."/>
            <person name="Davidsen T.M."/>
            <person name="Wayne K.J."/>
            <person name="Tettelin H."/>
            <person name="Glass J.I."/>
            <person name="Rusch D."/>
            <person name="Podicherti R."/>
            <person name="Tsui H.-C.T."/>
            <person name="Winkler M.E."/>
        </authorList>
    </citation>
    <scope>NUCLEOTIDE SEQUENCE</scope>
</reference>
<dbReference type="GO" id="GO:0009244">
    <property type="term" value="P:lipopolysaccharide core region biosynthetic process"/>
    <property type="evidence" value="ECO:0007669"/>
    <property type="project" value="TreeGrafter"/>
</dbReference>